<dbReference type="AlphaFoldDB" id="A0A6J0B5X2"/>
<feature type="signal peptide" evidence="1">
    <location>
        <begin position="1"/>
        <end position="16"/>
    </location>
</feature>
<evidence type="ECO:0000313" key="2">
    <source>
        <dbReference type="Proteomes" id="UP000829291"/>
    </source>
</evidence>
<dbReference type="GeneID" id="107216778"/>
<dbReference type="Proteomes" id="UP000829291">
    <property type="component" value="Chromosome 6"/>
</dbReference>
<feature type="chain" id="PRO_5026833674" evidence="1">
    <location>
        <begin position="17"/>
        <end position="126"/>
    </location>
</feature>
<organism evidence="3">
    <name type="scientific">Neodiprion lecontei</name>
    <name type="common">Redheaded pine sawfly</name>
    <dbReference type="NCBI Taxonomy" id="441921"/>
    <lineage>
        <taxon>Eukaryota</taxon>
        <taxon>Metazoa</taxon>
        <taxon>Ecdysozoa</taxon>
        <taxon>Arthropoda</taxon>
        <taxon>Hexapoda</taxon>
        <taxon>Insecta</taxon>
        <taxon>Pterygota</taxon>
        <taxon>Neoptera</taxon>
        <taxon>Endopterygota</taxon>
        <taxon>Hymenoptera</taxon>
        <taxon>Tenthredinoidea</taxon>
        <taxon>Diprionidae</taxon>
        <taxon>Diprioninae</taxon>
        <taxon>Neodiprion</taxon>
    </lineage>
</organism>
<accession>A0A6J0B5X2</accession>
<evidence type="ECO:0000256" key="1">
    <source>
        <dbReference type="SAM" id="SignalP"/>
    </source>
</evidence>
<dbReference type="RefSeq" id="XP_015509551.1">
    <property type="nucleotide sequence ID" value="XM_015654065.2"/>
</dbReference>
<dbReference type="InParanoid" id="A0A6J0B5X2"/>
<gene>
    <name evidence="3" type="primary">LOC107216778</name>
</gene>
<keyword evidence="1" id="KW-0732">Signal</keyword>
<sequence>MQLAIVLFAVVVAVSAHPGLIDPWAAPQVVAAPEHHYVGVSHGHAPVAVHPQYVKVAQPAPIPALHPQPLNIKVPHTQSVRLPVGHVHISHPHLIGVEVSHPEPEPVIAKHAVVHKTVHAAPAHPW</sequence>
<dbReference type="KEGG" id="nlo:107216778"/>
<evidence type="ECO:0000313" key="3">
    <source>
        <dbReference type="RefSeq" id="XP_015509551.1"/>
    </source>
</evidence>
<proteinExistence type="predicted"/>
<protein>
    <submittedName>
        <fullName evidence="3">Uncharacterized protein LOC107216778</fullName>
    </submittedName>
</protein>
<dbReference type="OrthoDB" id="7696313at2759"/>
<keyword evidence="2" id="KW-1185">Reference proteome</keyword>
<reference evidence="3" key="1">
    <citation type="submission" date="2025-08" db="UniProtKB">
        <authorList>
            <consortium name="RefSeq"/>
        </authorList>
    </citation>
    <scope>IDENTIFICATION</scope>
    <source>
        <tissue evidence="3">Thorax and Abdomen</tissue>
    </source>
</reference>
<name>A0A6J0B5X2_NEOLC</name>